<dbReference type="EMBL" id="CP113836">
    <property type="protein sequence ID" value="WAL66828.1"/>
    <property type="molecule type" value="Genomic_DNA"/>
</dbReference>
<sequence>MPAERLLHLVTEDEQHRVTTLELFFDLVFVYAITQTTQLMSDNPTLLGLGQGLAMLAVLWWCWCSYTWLGNTVHADRGVARFAMLAAMAAMFVVSLAIPEAFTDAPGGLFTPLLFLGCYLLVRVLHLLAYYEAARADPALRRVLVQVAPSMLAGTAVLAVGAFTSGAVQLGLWVLGLAVDYTGVYLSGSKGWRISAPGHFAERFGLIVMIALGESIVSIGIGISHLPMTWPIVVTALCGLGVAVSLWWLYFDVVAHSSEHRLAAAQGAERAKLATDTYTYLHLPLIAGVMLVALGLKKVLFHVADTAHHLLRDPLHGMPLWALTGGTALYLGTLSAIRRRNLGRWNVQRLVSAALLLAATPLLGLMPAAAALAVILAACLGVVTFERLRFGPLRAKLLGTTS</sequence>
<gene>
    <name evidence="2" type="ORF">ORV05_03180</name>
</gene>
<feature type="transmembrane region" description="Helical" evidence="1">
    <location>
        <begin position="170"/>
        <end position="188"/>
    </location>
</feature>
<dbReference type="InterPro" id="IPR010640">
    <property type="entry name" value="Low_temperature_requirement_A"/>
</dbReference>
<feature type="transmembrane region" description="Helical" evidence="1">
    <location>
        <begin position="143"/>
        <end position="164"/>
    </location>
</feature>
<feature type="transmembrane region" description="Helical" evidence="1">
    <location>
        <begin position="46"/>
        <end position="66"/>
    </location>
</feature>
<dbReference type="Proteomes" id="UP001163203">
    <property type="component" value="Chromosome"/>
</dbReference>
<keyword evidence="1" id="KW-1133">Transmembrane helix</keyword>
<evidence type="ECO:0000313" key="2">
    <source>
        <dbReference type="EMBL" id="WAL66828.1"/>
    </source>
</evidence>
<dbReference type="PANTHER" id="PTHR36840">
    <property type="entry name" value="BLL5714 PROTEIN"/>
    <property type="match status" value="1"/>
</dbReference>
<protein>
    <submittedName>
        <fullName evidence="2">Low temperature requirement protein A</fullName>
    </submittedName>
</protein>
<dbReference type="Pfam" id="PF06772">
    <property type="entry name" value="LtrA"/>
    <property type="match status" value="1"/>
</dbReference>
<keyword evidence="3" id="KW-1185">Reference proteome</keyword>
<feature type="transmembrane region" description="Helical" evidence="1">
    <location>
        <begin position="200"/>
        <end position="223"/>
    </location>
</feature>
<feature type="transmembrane region" description="Helical" evidence="1">
    <location>
        <begin position="320"/>
        <end position="338"/>
    </location>
</feature>
<feature type="transmembrane region" description="Helical" evidence="1">
    <location>
        <begin position="229"/>
        <end position="251"/>
    </location>
</feature>
<name>A0ABY7B5A2_9PSEU</name>
<evidence type="ECO:0000313" key="3">
    <source>
        <dbReference type="Proteomes" id="UP001163203"/>
    </source>
</evidence>
<accession>A0ABY7B5A2</accession>
<reference evidence="2" key="1">
    <citation type="submission" date="2022-11" db="EMBL/GenBank/DDBJ databases">
        <authorList>
            <person name="Mo P."/>
        </authorList>
    </citation>
    <scope>NUCLEOTIDE SEQUENCE</scope>
    <source>
        <strain evidence="2">HUAS 11-8</strain>
    </source>
</reference>
<dbReference type="RefSeq" id="WP_268756952.1">
    <property type="nucleotide sequence ID" value="NZ_CP113836.1"/>
</dbReference>
<dbReference type="PANTHER" id="PTHR36840:SF1">
    <property type="entry name" value="BLL5714 PROTEIN"/>
    <property type="match status" value="1"/>
</dbReference>
<keyword evidence="1" id="KW-0472">Membrane</keyword>
<keyword evidence="1" id="KW-0812">Transmembrane</keyword>
<feature type="transmembrane region" description="Helical" evidence="1">
    <location>
        <begin position="110"/>
        <end position="131"/>
    </location>
</feature>
<feature type="transmembrane region" description="Helical" evidence="1">
    <location>
        <begin position="350"/>
        <end position="383"/>
    </location>
</feature>
<feature type="transmembrane region" description="Helical" evidence="1">
    <location>
        <begin position="78"/>
        <end position="98"/>
    </location>
</feature>
<evidence type="ECO:0000256" key="1">
    <source>
        <dbReference type="SAM" id="Phobius"/>
    </source>
</evidence>
<organism evidence="2 3">
    <name type="scientific">Amycolatopsis cynarae</name>
    <dbReference type="NCBI Taxonomy" id="2995223"/>
    <lineage>
        <taxon>Bacteria</taxon>
        <taxon>Bacillati</taxon>
        <taxon>Actinomycetota</taxon>
        <taxon>Actinomycetes</taxon>
        <taxon>Pseudonocardiales</taxon>
        <taxon>Pseudonocardiaceae</taxon>
        <taxon>Amycolatopsis</taxon>
    </lineage>
</organism>
<feature type="transmembrane region" description="Helical" evidence="1">
    <location>
        <begin position="280"/>
        <end position="300"/>
    </location>
</feature>
<proteinExistence type="predicted"/>